<proteinExistence type="predicted"/>
<keyword evidence="1" id="KW-1133">Transmembrane helix</keyword>
<protein>
    <recommendedName>
        <fullName evidence="4">SPOR domain-containing protein</fullName>
    </recommendedName>
</protein>
<dbReference type="EMBL" id="JANGCH010000013">
    <property type="protein sequence ID" value="MCQ5122340.1"/>
    <property type="molecule type" value="Genomic_DNA"/>
</dbReference>
<dbReference type="SUPFAM" id="SSF110997">
    <property type="entry name" value="Sporulation related repeat"/>
    <property type="match status" value="1"/>
</dbReference>
<organism evidence="2 3">
    <name type="scientific">Massilicoli timonensis</name>
    <dbReference type="NCBI Taxonomy" id="2015901"/>
    <lineage>
        <taxon>Bacteria</taxon>
        <taxon>Bacillati</taxon>
        <taxon>Bacillota</taxon>
        <taxon>Erysipelotrichia</taxon>
        <taxon>Erysipelotrichales</taxon>
        <taxon>Erysipelotrichaceae</taxon>
        <taxon>Massilicoli</taxon>
    </lineage>
</organism>
<gene>
    <name evidence="2" type="ORF">NE663_08720</name>
</gene>
<name>A0ABT1SML9_9FIRM</name>
<reference evidence="2 3" key="1">
    <citation type="submission" date="2022-06" db="EMBL/GenBank/DDBJ databases">
        <title>Isolation of gut microbiota from human fecal samples.</title>
        <authorList>
            <person name="Pamer E.G."/>
            <person name="Barat B."/>
            <person name="Waligurski E."/>
            <person name="Medina S."/>
            <person name="Paddock L."/>
            <person name="Mostad J."/>
        </authorList>
    </citation>
    <scope>NUCLEOTIDE SEQUENCE [LARGE SCALE GENOMIC DNA]</scope>
    <source>
        <strain evidence="2 3">DFI.6.1</strain>
    </source>
</reference>
<keyword evidence="1" id="KW-0812">Transmembrane</keyword>
<dbReference type="Proteomes" id="UP001524435">
    <property type="component" value="Unassembled WGS sequence"/>
</dbReference>
<keyword evidence="1" id="KW-0472">Membrane</keyword>
<dbReference type="RefSeq" id="WP_102265795.1">
    <property type="nucleotide sequence ID" value="NZ_CALVCM010000007.1"/>
</dbReference>
<dbReference type="Gene3D" id="3.30.70.1070">
    <property type="entry name" value="Sporulation related repeat"/>
    <property type="match status" value="1"/>
</dbReference>
<evidence type="ECO:0000313" key="2">
    <source>
        <dbReference type="EMBL" id="MCQ5122340.1"/>
    </source>
</evidence>
<comment type="caution">
    <text evidence="2">The sequence shown here is derived from an EMBL/GenBank/DDBJ whole genome shotgun (WGS) entry which is preliminary data.</text>
</comment>
<evidence type="ECO:0000256" key="1">
    <source>
        <dbReference type="SAM" id="Phobius"/>
    </source>
</evidence>
<evidence type="ECO:0000313" key="3">
    <source>
        <dbReference type="Proteomes" id="UP001524435"/>
    </source>
</evidence>
<accession>A0ABT1SML9</accession>
<dbReference type="InterPro" id="IPR036680">
    <property type="entry name" value="SPOR-like_sf"/>
</dbReference>
<keyword evidence="3" id="KW-1185">Reference proteome</keyword>
<feature type="transmembrane region" description="Helical" evidence="1">
    <location>
        <begin position="6"/>
        <end position="26"/>
    </location>
</feature>
<evidence type="ECO:0008006" key="4">
    <source>
        <dbReference type="Google" id="ProtNLM"/>
    </source>
</evidence>
<sequence length="141" mass="16069">MGNKRLIYAVAFSMALLFSVGYYIMFQSMESAESDSVVLYFNQVGLFEKQEGADATIAALEKLDIAARIREQDDIKAVICGISTDKKETKNVQKILEENGYPYVFKEVKTNDEEMIKAIERKDYAEVFERIDHESKGTESE</sequence>